<dbReference type="Pfam" id="PF00440">
    <property type="entry name" value="TetR_N"/>
    <property type="match status" value="1"/>
</dbReference>
<evidence type="ECO:0000313" key="7">
    <source>
        <dbReference type="Proteomes" id="UP000515728"/>
    </source>
</evidence>
<dbReference type="GO" id="GO:0003700">
    <property type="term" value="F:DNA-binding transcription factor activity"/>
    <property type="evidence" value="ECO:0007669"/>
    <property type="project" value="TreeGrafter"/>
</dbReference>
<dbReference type="Gene3D" id="1.10.357.10">
    <property type="entry name" value="Tetracycline Repressor, domain 2"/>
    <property type="match status" value="1"/>
</dbReference>
<dbReference type="KEGG" id="ppel:H6H00_19345"/>
<dbReference type="InterPro" id="IPR009057">
    <property type="entry name" value="Homeodomain-like_sf"/>
</dbReference>
<evidence type="ECO:0000256" key="1">
    <source>
        <dbReference type="ARBA" id="ARBA00023015"/>
    </source>
</evidence>
<evidence type="ECO:0000313" key="6">
    <source>
        <dbReference type="EMBL" id="QNG50388.1"/>
    </source>
</evidence>
<feature type="DNA-binding region" description="H-T-H motif" evidence="4">
    <location>
        <begin position="44"/>
        <end position="63"/>
    </location>
</feature>
<dbReference type="EMBL" id="CP060131">
    <property type="protein sequence ID" value="QNG50388.1"/>
    <property type="molecule type" value="Genomic_DNA"/>
</dbReference>
<dbReference type="GO" id="GO:0000976">
    <property type="term" value="F:transcription cis-regulatory region binding"/>
    <property type="evidence" value="ECO:0007669"/>
    <property type="project" value="TreeGrafter"/>
</dbReference>
<dbReference type="InterPro" id="IPR023772">
    <property type="entry name" value="DNA-bd_HTH_TetR-type_CS"/>
</dbReference>
<dbReference type="PRINTS" id="PR00455">
    <property type="entry name" value="HTHTETR"/>
</dbReference>
<dbReference type="PANTHER" id="PTHR30055">
    <property type="entry name" value="HTH-TYPE TRANSCRIPTIONAL REGULATOR RUTR"/>
    <property type="match status" value="1"/>
</dbReference>
<dbReference type="PROSITE" id="PS50977">
    <property type="entry name" value="HTH_TETR_2"/>
    <property type="match status" value="1"/>
</dbReference>
<dbReference type="Pfam" id="PF17932">
    <property type="entry name" value="TetR_C_24"/>
    <property type="match status" value="1"/>
</dbReference>
<reference evidence="6 7" key="1">
    <citation type="submission" date="2020-08" db="EMBL/GenBank/DDBJ databases">
        <authorList>
            <person name="Mo P."/>
        </authorList>
    </citation>
    <scope>NUCLEOTIDE SEQUENCE [LARGE SCALE GENOMIC DNA]</scope>
    <source>
        <strain evidence="6 7">CGMCC 4.1532</strain>
    </source>
</reference>
<name>A0A7G7MC77_9PSEU</name>
<dbReference type="InterPro" id="IPR036271">
    <property type="entry name" value="Tet_transcr_reg_TetR-rel_C_sf"/>
</dbReference>
<accession>A0A7G7MC77</accession>
<dbReference type="Proteomes" id="UP000515728">
    <property type="component" value="Chromosome"/>
</dbReference>
<keyword evidence="7" id="KW-1185">Reference proteome</keyword>
<keyword evidence="3" id="KW-0804">Transcription</keyword>
<gene>
    <name evidence="6" type="ORF">H6H00_19345</name>
</gene>
<sequence length="213" mass="23858">MGGAVGAARQPPSGRVARRRDRKVQDILSAVAEVLAERGYHGLSLDEVADRLDLTKASLYHYFPSKEVLVSACLDQLGSSLNDQLRSVVEANPGTATEQLGLLIRSQLDLIVRTRPEMARLFIQPQDWPEPYRRRTRRLREQHDAIFRAVVRRGIALGEFVVDEDVAMHNLYGAMNHVPVWFRGRRRKDFDAAAAAVASNLLRLFHPSAGPGR</sequence>
<evidence type="ECO:0000256" key="4">
    <source>
        <dbReference type="PROSITE-ProRule" id="PRU00335"/>
    </source>
</evidence>
<evidence type="ECO:0000259" key="5">
    <source>
        <dbReference type="PROSITE" id="PS50977"/>
    </source>
</evidence>
<proteinExistence type="predicted"/>
<evidence type="ECO:0000256" key="3">
    <source>
        <dbReference type="ARBA" id="ARBA00023163"/>
    </source>
</evidence>
<dbReference type="Gene3D" id="1.10.10.60">
    <property type="entry name" value="Homeodomain-like"/>
    <property type="match status" value="1"/>
</dbReference>
<dbReference type="InterPro" id="IPR041490">
    <property type="entry name" value="KstR2_TetR_C"/>
</dbReference>
<keyword evidence="1" id="KW-0805">Transcription regulation</keyword>
<organism evidence="6 7">
    <name type="scientific">Pseudonocardia petroleophila</name>
    <dbReference type="NCBI Taxonomy" id="37331"/>
    <lineage>
        <taxon>Bacteria</taxon>
        <taxon>Bacillati</taxon>
        <taxon>Actinomycetota</taxon>
        <taxon>Actinomycetes</taxon>
        <taxon>Pseudonocardiales</taxon>
        <taxon>Pseudonocardiaceae</taxon>
        <taxon>Pseudonocardia</taxon>
    </lineage>
</organism>
<protein>
    <submittedName>
        <fullName evidence="6">TetR/AcrR family transcriptional regulator</fullName>
    </submittedName>
</protein>
<dbReference type="RefSeq" id="WP_185717150.1">
    <property type="nucleotide sequence ID" value="NZ_BAAAWI010000001.1"/>
</dbReference>
<dbReference type="SUPFAM" id="SSF48498">
    <property type="entry name" value="Tetracyclin repressor-like, C-terminal domain"/>
    <property type="match status" value="1"/>
</dbReference>
<evidence type="ECO:0000256" key="2">
    <source>
        <dbReference type="ARBA" id="ARBA00023125"/>
    </source>
</evidence>
<dbReference type="SUPFAM" id="SSF46689">
    <property type="entry name" value="Homeodomain-like"/>
    <property type="match status" value="1"/>
</dbReference>
<dbReference type="PANTHER" id="PTHR30055:SF234">
    <property type="entry name" value="HTH-TYPE TRANSCRIPTIONAL REGULATOR BETI"/>
    <property type="match status" value="1"/>
</dbReference>
<feature type="domain" description="HTH tetR-type" evidence="5">
    <location>
        <begin position="21"/>
        <end position="81"/>
    </location>
</feature>
<keyword evidence="2 4" id="KW-0238">DNA-binding</keyword>
<dbReference type="AlphaFoldDB" id="A0A7G7MC77"/>
<dbReference type="InterPro" id="IPR001647">
    <property type="entry name" value="HTH_TetR"/>
</dbReference>
<dbReference type="InterPro" id="IPR050109">
    <property type="entry name" value="HTH-type_TetR-like_transc_reg"/>
</dbReference>
<dbReference type="PROSITE" id="PS01081">
    <property type="entry name" value="HTH_TETR_1"/>
    <property type="match status" value="1"/>
</dbReference>